<dbReference type="PANTHER" id="PTHR47234:SF2">
    <property type="entry name" value="TONB-DEPENDENT RECEPTOR"/>
    <property type="match status" value="1"/>
</dbReference>
<dbReference type="InterPro" id="IPR036942">
    <property type="entry name" value="Beta-barrel_TonB_sf"/>
</dbReference>
<dbReference type="PANTHER" id="PTHR47234">
    <property type="match status" value="1"/>
</dbReference>
<keyword evidence="4 8" id="KW-0812">Transmembrane</keyword>
<comment type="subcellular location">
    <subcellularLocation>
        <location evidence="1 8">Cell outer membrane</location>
        <topology evidence="1 8">Multi-pass membrane protein</topology>
    </subcellularLocation>
</comment>
<dbReference type="InterPro" id="IPR000531">
    <property type="entry name" value="Beta-barrel_TonB"/>
</dbReference>
<evidence type="ECO:0000256" key="4">
    <source>
        <dbReference type="ARBA" id="ARBA00022692"/>
    </source>
</evidence>
<evidence type="ECO:0000256" key="1">
    <source>
        <dbReference type="ARBA" id="ARBA00004571"/>
    </source>
</evidence>
<dbReference type="Gene3D" id="2.40.170.20">
    <property type="entry name" value="TonB-dependent receptor, beta-barrel domain"/>
    <property type="match status" value="1"/>
</dbReference>
<dbReference type="Gene3D" id="2.170.130.10">
    <property type="entry name" value="TonB-dependent receptor, plug domain"/>
    <property type="match status" value="1"/>
</dbReference>
<evidence type="ECO:0000256" key="2">
    <source>
        <dbReference type="ARBA" id="ARBA00022448"/>
    </source>
</evidence>
<organism evidence="13 14">
    <name type="scientific">Sphingomonas oligophenolica</name>
    <dbReference type="NCBI Taxonomy" id="301154"/>
    <lineage>
        <taxon>Bacteria</taxon>
        <taxon>Pseudomonadati</taxon>
        <taxon>Pseudomonadota</taxon>
        <taxon>Alphaproteobacteria</taxon>
        <taxon>Sphingomonadales</taxon>
        <taxon>Sphingomonadaceae</taxon>
        <taxon>Sphingomonas</taxon>
    </lineage>
</organism>
<dbReference type="Pfam" id="PF07715">
    <property type="entry name" value="Plug"/>
    <property type="match status" value="1"/>
</dbReference>
<protein>
    <submittedName>
        <fullName evidence="13">TonB-dependent receptor</fullName>
    </submittedName>
</protein>
<evidence type="ECO:0000256" key="9">
    <source>
        <dbReference type="RuleBase" id="RU003357"/>
    </source>
</evidence>
<keyword evidence="3 8" id="KW-1134">Transmembrane beta strand</keyword>
<keyword evidence="13" id="KW-0675">Receptor</keyword>
<dbReference type="RefSeq" id="WP_343887623.1">
    <property type="nucleotide sequence ID" value="NZ_BAAAEH010000005.1"/>
</dbReference>
<sequence length="887" mass="93521">MTASSTHRRTMFASGAALATIAIVIAAPARAQTAEPVSQAAQPPADDGVEAGAKEIVVTGSRIRGVAPVGSNVIAIDQAKIAQEPVTSVSDLLRRVPQVVSLGANRNGGSAQNGAANATRGAGINLRGIGTGATLLLYDGKRFPPQGTQGQYTDPSVLPSIALGRVEVVADGASAIYGSDAIAGVVNFILRKDFDGVEARARYGFTDGNYNEAQFSAIIGHKWEGGSAMLAGEYTRNNALLGKDLSWYQDDNRYRGGRDLRTTNCRPGTITVGGSTYAIPAGGVTSANVGSLVAGTSNKCFYNGQDAVIPEQQRVSVVGALSQEIGSGIRFYADGFYSYRDGIIPGTADTFNATVKNTNPFFVSPVAGATQETVTYSLLPELGPDQNAYHSYSWNLTGGIEAKLFSDWSAKAYYAHGQSRDVADRRKGVNTAALNAALADTNAATALNVFGGPNNPATLAKINDNYFVITGATRLDVANLQFDGSLFHFWGGNVRLAVGGEYRKEYTFTDLATGTSAAQVHIADSGSRDVKAVFAELFVPIVGADNAMPGIEQLTLSAAGRYEDYSNFGSTSNPKIGLTYKPVAGVTFRGSYGTSFRAPTFTEVSTIAGGAGLYYDTLPGPSGNLTGIGIAGGNPGLKPETATTWSGGVEVAPRGVPGLVASLTYFHINYTNQIQALRGTAGLLTNPIYASFVNLNPTPAQVTALINSGLPINNAINTSAVAFIADGRRQNLGTSLVGGLDFGLNYDWRWGDFKIDAGVQGTLYTEYKFEAVPDAGLVNVLNTIGFTQKFRTQADTGISWNGFRGRLTLNHLSGYRNTTLVPNQHVSAYNTVDLSLGYDVTPHITVSVDARNLFDRDPPFVDTTRGYDPQSANPIPRLISFTAGVKF</sequence>
<keyword evidence="7 8" id="KW-0998">Cell outer membrane</keyword>
<evidence type="ECO:0000256" key="8">
    <source>
        <dbReference type="PROSITE-ProRule" id="PRU01360"/>
    </source>
</evidence>
<dbReference type="InterPro" id="IPR039426">
    <property type="entry name" value="TonB-dep_rcpt-like"/>
</dbReference>
<feature type="domain" description="TonB-dependent receptor plug" evidence="12">
    <location>
        <begin position="71"/>
        <end position="185"/>
    </location>
</feature>
<comment type="caution">
    <text evidence="13">The sequence shown here is derived from an EMBL/GenBank/DDBJ whole genome shotgun (WGS) entry which is preliminary data.</text>
</comment>
<dbReference type="Pfam" id="PF00593">
    <property type="entry name" value="TonB_dep_Rec_b-barrel"/>
    <property type="match status" value="1"/>
</dbReference>
<evidence type="ECO:0000256" key="3">
    <source>
        <dbReference type="ARBA" id="ARBA00022452"/>
    </source>
</evidence>
<feature type="domain" description="TonB-dependent receptor-like beta-barrel" evidence="11">
    <location>
        <begin position="351"/>
        <end position="853"/>
    </location>
</feature>
<keyword evidence="2 8" id="KW-0813">Transport</keyword>
<evidence type="ECO:0000256" key="10">
    <source>
        <dbReference type="SAM" id="SignalP"/>
    </source>
</evidence>
<dbReference type="SUPFAM" id="SSF56935">
    <property type="entry name" value="Porins"/>
    <property type="match status" value="1"/>
</dbReference>
<keyword evidence="6 8" id="KW-0472">Membrane</keyword>
<keyword evidence="14" id="KW-1185">Reference proteome</keyword>
<evidence type="ECO:0000259" key="12">
    <source>
        <dbReference type="Pfam" id="PF07715"/>
    </source>
</evidence>
<gene>
    <name evidence="13" type="ORF">ABC974_00270</name>
</gene>
<proteinExistence type="inferred from homology"/>
<dbReference type="CDD" id="cd01347">
    <property type="entry name" value="ligand_gated_channel"/>
    <property type="match status" value="1"/>
</dbReference>
<evidence type="ECO:0000256" key="5">
    <source>
        <dbReference type="ARBA" id="ARBA00023077"/>
    </source>
</evidence>
<dbReference type="PROSITE" id="PS52016">
    <property type="entry name" value="TONB_DEPENDENT_REC_3"/>
    <property type="match status" value="1"/>
</dbReference>
<accession>A0ABU9XWX4</accession>
<keyword evidence="10" id="KW-0732">Signal</keyword>
<comment type="similarity">
    <text evidence="8 9">Belongs to the TonB-dependent receptor family.</text>
</comment>
<dbReference type="EMBL" id="JBDIME010000001">
    <property type="protein sequence ID" value="MEN2788049.1"/>
    <property type="molecule type" value="Genomic_DNA"/>
</dbReference>
<feature type="signal peptide" evidence="10">
    <location>
        <begin position="1"/>
        <end position="31"/>
    </location>
</feature>
<name>A0ABU9XWX4_9SPHN</name>
<keyword evidence="5 9" id="KW-0798">TonB box</keyword>
<evidence type="ECO:0000259" key="11">
    <source>
        <dbReference type="Pfam" id="PF00593"/>
    </source>
</evidence>
<dbReference type="InterPro" id="IPR012910">
    <property type="entry name" value="Plug_dom"/>
</dbReference>
<evidence type="ECO:0000256" key="6">
    <source>
        <dbReference type="ARBA" id="ARBA00023136"/>
    </source>
</evidence>
<evidence type="ECO:0000313" key="13">
    <source>
        <dbReference type="EMBL" id="MEN2788049.1"/>
    </source>
</evidence>
<dbReference type="Proteomes" id="UP001419910">
    <property type="component" value="Unassembled WGS sequence"/>
</dbReference>
<feature type="chain" id="PRO_5047182161" evidence="10">
    <location>
        <begin position="32"/>
        <end position="887"/>
    </location>
</feature>
<dbReference type="InterPro" id="IPR037066">
    <property type="entry name" value="Plug_dom_sf"/>
</dbReference>
<evidence type="ECO:0000256" key="7">
    <source>
        <dbReference type="ARBA" id="ARBA00023237"/>
    </source>
</evidence>
<reference evidence="13 14" key="1">
    <citation type="submission" date="2024-05" db="EMBL/GenBank/DDBJ databases">
        <authorList>
            <person name="Liu Q."/>
            <person name="Xin Y.-H."/>
        </authorList>
    </citation>
    <scope>NUCLEOTIDE SEQUENCE [LARGE SCALE GENOMIC DNA]</scope>
    <source>
        <strain evidence="13 14">CGMCC 1.10181</strain>
    </source>
</reference>
<evidence type="ECO:0000313" key="14">
    <source>
        <dbReference type="Proteomes" id="UP001419910"/>
    </source>
</evidence>